<evidence type="ECO:0000313" key="3">
    <source>
        <dbReference type="Proteomes" id="UP000092993"/>
    </source>
</evidence>
<reference evidence="2 3" key="1">
    <citation type="submission" date="2016-03" db="EMBL/GenBank/DDBJ databases">
        <title>Whole genome sequencing of Grifola frondosa 9006-11.</title>
        <authorList>
            <person name="Min B."/>
            <person name="Park H."/>
            <person name="Kim J.-G."/>
            <person name="Cho H."/>
            <person name="Oh Y.-L."/>
            <person name="Kong W.-S."/>
            <person name="Choi I.-G."/>
        </authorList>
    </citation>
    <scope>NUCLEOTIDE SEQUENCE [LARGE SCALE GENOMIC DNA]</scope>
    <source>
        <strain evidence="2 3">9006-11</strain>
    </source>
</reference>
<feature type="region of interest" description="Disordered" evidence="1">
    <location>
        <begin position="87"/>
        <end position="150"/>
    </location>
</feature>
<keyword evidence="3" id="KW-1185">Reference proteome</keyword>
<feature type="compositionally biased region" description="Basic and acidic residues" evidence="1">
    <location>
        <begin position="38"/>
        <end position="71"/>
    </location>
</feature>
<sequence length="279" mass="31490">MAYPDQAQLTEVELDLIERQRHEDEVLAQMEKDAKMAARLQRRADAEGAKERKKLEALEKKMARDQKRADESAEWLEMTASQLASMQASNEVGDSGAGKIARRVGRTARKSSGGKRPKRFLDDNGGEPSEDGSGDEHDRKRRGGRKDPKIDSKADEDIDVVLLRIVIWYDENKSPLIWMGTVPRVGFTLVGLLGWVRLATLECDFGCFFKRWTPKEDICDWRGPLIWHDTLIVPEEGMRSLLLKRSFITQCPGIKWELRALLTGEFGPDGGPIIDLTIG</sequence>
<organism evidence="2 3">
    <name type="scientific">Grifola frondosa</name>
    <name type="common">Maitake</name>
    <name type="synonym">Polyporus frondosus</name>
    <dbReference type="NCBI Taxonomy" id="5627"/>
    <lineage>
        <taxon>Eukaryota</taxon>
        <taxon>Fungi</taxon>
        <taxon>Dikarya</taxon>
        <taxon>Basidiomycota</taxon>
        <taxon>Agaricomycotina</taxon>
        <taxon>Agaricomycetes</taxon>
        <taxon>Polyporales</taxon>
        <taxon>Grifolaceae</taxon>
        <taxon>Grifola</taxon>
    </lineage>
</organism>
<comment type="caution">
    <text evidence="2">The sequence shown here is derived from an EMBL/GenBank/DDBJ whole genome shotgun (WGS) entry which is preliminary data.</text>
</comment>
<proteinExistence type="predicted"/>
<protein>
    <submittedName>
        <fullName evidence="2">Uncharacterized protein</fullName>
    </submittedName>
</protein>
<dbReference type="Proteomes" id="UP000092993">
    <property type="component" value="Unassembled WGS sequence"/>
</dbReference>
<feature type="compositionally biased region" description="Basic residues" evidence="1">
    <location>
        <begin position="100"/>
        <end position="118"/>
    </location>
</feature>
<dbReference type="EMBL" id="LUGG01000029">
    <property type="protein sequence ID" value="OBZ66662.1"/>
    <property type="molecule type" value="Genomic_DNA"/>
</dbReference>
<name>A0A1C7LPM8_GRIFR</name>
<feature type="region of interest" description="Disordered" evidence="1">
    <location>
        <begin position="38"/>
        <end position="74"/>
    </location>
</feature>
<accession>A0A1C7LPM8</accession>
<evidence type="ECO:0000256" key="1">
    <source>
        <dbReference type="SAM" id="MobiDB-lite"/>
    </source>
</evidence>
<evidence type="ECO:0000313" key="2">
    <source>
        <dbReference type="EMBL" id="OBZ66662.1"/>
    </source>
</evidence>
<dbReference type="AlphaFoldDB" id="A0A1C7LPM8"/>
<feature type="compositionally biased region" description="Acidic residues" evidence="1">
    <location>
        <begin position="124"/>
        <end position="133"/>
    </location>
</feature>
<gene>
    <name evidence="2" type="ORF">A0H81_13512</name>
</gene>